<dbReference type="GO" id="GO:0052927">
    <property type="term" value="F:CC tRNA cytidylyltransferase activity"/>
    <property type="evidence" value="ECO:0007669"/>
    <property type="project" value="TreeGrafter"/>
</dbReference>
<protein>
    <submittedName>
        <fullName evidence="2">Uncharacterized protein</fullName>
    </submittedName>
</protein>
<keyword evidence="3" id="KW-1185">Reference proteome</keyword>
<dbReference type="EMBL" id="NESQ01000378">
    <property type="protein sequence ID" value="PUU73408.1"/>
    <property type="molecule type" value="Genomic_DNA"/>
</dbReference>
<evidence type="ECO:0000313" key="2">
    <source>
        <dbReference type="EMBL" id="PUU73408.1"/>
    </source>
</evidence>
<name>A0A2T6ZD37_TUBBO</name>
<proteinExistence type="predicted"/>
<dbReference type="InterPro" id="IPR043519">
    <property type="entry name" value="NT_sf"/>
</dbReference>
<evidence type="ECO:0000313" key="3">
    <source>
        <dbReference type="Proteomes" id="UP000244722"/>
    </source>
</evidence>
<dbReference type="OrthoDB" id="445712at2759"/>
<comment type="caution">
    <text evidence="2">The sequence shown here is derived from an EMBL/GenBank/DDBJ whole genome shotgun (WGS) entry which is preliminary data.</text>
</comment>
<dbReference type="PANTHER" id="PTHR13734:SF5">
    <property type="entry name" value="CCA TRNA NUCLEOTIDYLTRANSFERASE, MITOCHONDRIAL"/>
    <property type="match status" value="1"/>
</dbReference>
<dbReference type="Proteomes" id="UP000244722">
    <property type="component" value="Unassembled WGS sequence"/>
</dbReference>
<dbReference type="GO" id="GO:0003723">
    <property type="term" value="F:RNA binding"/>
    <property type="evidence" value="ECO:0007669"/>
    <property type="project" value="UniProtKB-KW"/>
</dbReference>
<evidence type="ECO:0000256" key="1">
    <source>
        <dbReference type="ARBA" id="ARBA00022884"/>
    </source>
</evidence>
<sequence>MADPWLHYSAHPVAPISRPPWRPKCGHQRGKKQYGRRNFSTRLSEYISANTEKWDPEPRSVNRIESDPESSKHLETVATKILELDINFVSLRSEGYSEDGRIQQMEFGIPARDTLCLQYFTGLGIQEIAALINPHPGPTPRENTIPIPDHRMLICYRKDLGYHIDGRVVIAAVLRLDRLRSMHPLRKL</sequence>
<gene>
    <name evidence="2" type="ORF">B9Z19DRAFT_1069010</name>
</gene>
<organism evidence="2 3">
    <name type="scientific">Tuber borchii</name>
    <name type="common">White truffle</name>
    <dbReference type="NCBI Taxonomy" id="42251"/>
    <lineage>
        <taxon>Eukaryota</taxon>
        <taxon>Fungi</taxon>
        <taxon>Dikarya</taxon>
        <taxon>Ascomycota</taxon>
        <taxon>Pezizomycotina</taxon>
        <taxon>Pezizomycetes</taxon>
        <taxon>Pezizales</taxon>
        <taxon>Tuberaceae</taxon>
        <taxon>Tuber</taxon>
    </lineage>
</organism>
<reference evidence="2 3" key="1">
    <citation type="submission" date="2017-04" db="EMBL/GenBank/DDBJ databases">
        <title>Draft genome sequence of Tuber borchii Vittad., a whitish edible truffle.</title>
        <authorList>
            <consortium name="DOE Joint Genome Institute"/>
            <person name="Murat C."/>
            <person name="Kuo A."/>
            <person name="Barry K.W."/>
            <person name="Clum A."/>
            <person name="Dockter R.B."/>
            <person name="Fauchery L."/>
            <person name="Iotti M."/>
            <person name="Kohler A."/>
            <person name="Labutti K."/>
            <person name="Lindquist E.A."/>
            <person name="Lipzen A."/>
            <person name="Ohm R.A."/>
            <person name="Wang M."/>
            <person name="Grigoriev I.V."/>
            <person name="Zambonelli A."/>
            <person name="Martin F.M."/>
        </authorList>
    </citation>
    <scope>NUCLEOTIDE SEQUENCE [LARGE SCALE GENOMIC DNA]</scope>
    <source>
        <strain evidence="2 3">Tbo3840</strain>
    </source>
</reference>
<dbReference type="PANTHER" id="PTHR13734">
    <property type="entry name" value="TRNA-NUCLEOTIDYLTRANSFERASE"/>
    <property type="match status" value="1"/>
</dbReference>
<dbReference type="Gene3D" id="3.30.460.10">
    <property type="entry name" value="Beta Polymerase, domain 2"/>
    <property type="match status" value="1"/>
</dbReference>
<accession>A0A2T6ZD37</accession>
<keyword evidence="1" id="KW-0694">RNA-binding</keyword>
<dbReference type="GO" id="GO:0052929">
    <property type="term" value="F:ATP:3'-cytidine-cytidine-tRNA adenylyltransferase activity"/>
    <property type="evidence" value="ECO:0007669"/>
    <property type="project" value="TreeGrafter"/>
</dbReference>
<dbReference type="GO" id="GO:0001680">
    <property type="term" value="P:tRNA 3'-terminal CCA addition"/>
    <property type="evidence" value="ECO:0007669"/>
    <property type="project" value="TreeGrafter"/>
</dbReference>
<dbReference type="AlphaFoldDB" id="A0A2T6ZD37"/>
<dbReference type="STRING" id="42251.A0A2T6ZD37"/>